<evidence type="ECO:0000256" key="10">
    <source>
        <dbReference type="RuleBase" id="RU004241"/>
    </source>
</evidence>
<keyword evidence="3" id="KW-0575">Peroxidase</keyword>
<keyword evidence="5 8" id="KW-0479">Metal-binding</keyword>
<keyword evidence="6" id="KW-0560">Oxidoreductase</keyword>
<dbReference type="AlphaFoldDB" id="A0A835ILW8"/>
<comment type="cofactor">
    <cofactor evidence="2">
        <name>heme b</name>
        <dbReference type="ChEBI" id="CHEBI:60344"/>
    </cofactor>
</comment>
<evidence type="ECO:0000313" key="12">
    <source>
        <dbReference type="EMBL" id="KAF9618662.1"/>
    </source>
</evidence>
<feature type="binding site" evidence="8">
    <location>
        <position position="99"/>
    </location>
    <ligand>
        <name>Ca(2+)</name>
        <dbReference type="ChEBI" id="CHEBI:29108"/>
        <label>2</label>
    </ligand>
</feature>
<dbReference type="EMBL" id="JADFTS010000002">
    <property type="protein sequence ID" value="KAF9618662.1"/>
    <property type="molecule type" value="Genomic_DNA"/>
</dbReference>
<evidence type="ECO:0000256" key="7">
    <source>
        <dbReference type="ARBA" id="ARBA00023004"/>
    </source>
</evidence>
<keyword evidence="8" id="KW-0106">Calcium</keyword>
<keyword evidence="9" id="KW-1015">Disulfide bond</keyword>
<evidence type="ECO:0000256" key="9">
    <source>
        <dbReference type="PIRSR" id="PIRSR600823-5"/>
    </source>
</evidence>
<dbReference type="InterPro" id="IPR000823">
    <property type="entry name" value="Peroxidase_pln"/>
</dbReference>
<feature type="domain" description="Plant heme peroxidase family profile" evidence="11">
    <location>
        <begin position="17"/>
        <end position="179"/>
    </location>
</feature>
<sequence length="183" mass="20624">MQQRKKPDQTYLSGYDVKTRFEQECPDTVSCADIVALAARDAVSYQRCTYHWSVHCGVIGRTLNFTGKGDVDPSLDPTYAEFLRTKCSRTTPTTILEMDPQSSTLAFNSHYYRNLNENRGLFQSDAALLNDPTSAVISKLLENPHIFFAQFVRSMQNMGAMQVLTGDDGEIRKQRGVINSKLQ</sequence>
<evidence type="ECO:0000259" key="11">
    <source>
        <dbReference type="PROSITE" id="PS50873"/>
    </source>
</evidence>
<dbReference type="InterPro" id="IPR010255">
    <property type="entry name" value="Haem_peroxidase_sf"/>
</dbReference>
<evidence type="ECO:0000256" key="5">
    <source>
        <dbReference type="ARBA" id="ARBA00022723"/>
    </source>
</evidence>
<keyword evidence="4" id="KW-0349">Heme</keyword>
<feature type="disulfide bond" evidence="9">
    <location>
        <begin position="48"/>
        <end position="87"/>
    </location>
</feature>
<comment type="caution">
    <text evidence="12">The sequence shown here is derived from an EMBL/GenBank/DDBJ whole genome shotgun (WGS) entry which is preliminary data.</text>
</comment>
<dbReference type="GO" id="GO:0020037">
    <property type="term" value="F:heme binding"/>
    <property type="evidence" value="ECO:0007669"/>
    <property type="project" value="InterPro"/>
</dbReference>
<evidence type="ECO:0000256" key="1">
    <source>
        <dbReference type="ARBA" id="ARBA00000189"/>
    </source>
</evidence>
<comment type="catalytic activity">
    <reaction evidence="1">
        <text>2 a phenolic donor + H2O2 = 2 a phenolic radical donor + 2 H2O</text>
        <dbReference type="Rhea" id="RHEA:56136"/>
        <dbReference type="ChEBI" id="CHEBI:15377"/>
        <dbReference type="ChEBI" id="CHEBI:16240"/>
        <dbReference type="ChEBI" id="CHEBI:139520"/>
        <dbReference type="ChEBI" id="CHEBI:139521"/>
        <dbReference type="EC" id="1.11.1.7"/>
    </reaction>
</comment>
<comment type="similarity">
    <text evidence="10">Belongs to the peroxidase family.</text>
</comment>
<dbReference type="SUPFAM" id="SSF48113">
    <property type="entry name" value="Heme-dependent peroxidases"/>
    <property type="match status" value="1"/>
</dbReference>
<evidence type="ECO:0000256" key="6">
    <source>
        <dbReference type="ARBA" id="ARBA00023002"/>
    </source>
</evidence>
<dbReference type="PANTHER" id="PTHR31235">
    <property type="entry name" value="PEROXIDASE 25-RELATED"/>
    <property type="match status" value="1"/>
</dbReference>
<dbReference type="InterPro" id="IPR002016">
    <property type="entry name" value="Haem_peroxidase"/>
</dbReference>
<proteinExistence type="inferred from homology"/>
<dbReference type="GO" id="GO:0140825">
    <property type="term" value="F:lactoperoxidase activity"/>
    <property type="evidence" value="ECO:0007669"/>
    <property type="project" value="UniProtKB-EC"/>
</dbReference>
<accession>A0A835ILW8</accession>
<dbReference type="Proteomes" id="UP000631114">
    <property type="component" value="Unassembled WGS sequence"/>
</dbReference>
<evidence type="ECO:0000313" key="13">
    <source>
        <dbReference type="Proteomes" id="UP000631114"/>
    </source>
</evidence>
<comment type="cofactor">
    <cofactor evidence="8">
        <name>Ca(2+)</name>
        <dbReference type="ChEBI" id="CHEBI:29108"/>
    </cofactor>
    <text evidence="8">Binds 2 calcium ions per subunit.</text>
</comment>
<reference evidence="12 13" key="1">
    <citation type="submission" date="2020-10" db="EMBL/GenBank/DDBJ databases">
        <title>The Coptis chinensis genome and diversification of protoberbering-type alkaloids.</title>
        <authorList>
            <person name="Wang B."/>
            <person name="Shu S."/>
            <person name="Song C."/>
            <person name="Liu Y."/>
        </authorList>
    </citation>
    <scope>NUCLEOTIDE SEQUENCE [LARGE SCALE GENOMIC DNA]</scope>
    <source>
        <strain evidence="12">HL-2020</strain>
        <tissue evidence="12">Leaf</tissue>
    </source>
</reference>
<dbReference type="PRINTS" id="PR00458">
    <property type="entry name" value="PEROXIDASE"/>
</dbReference>
<dbReference type="GO" id="GO:0046872">
    <property type="term" value="F:metal ion binding"/>
    <property type="evidence" value="ECO:0007669"/>
    <property type="project" value="UniProtKB-KW"/>
</dbReference>
<evidence type="ECO:0000256" key="2">
    <source>
        <dbReference type="ARBA" id="ARBA00001970"/>
    </source>
</evidence>
<evidence type="ECO:0000256" key="3">
    <source>
        <dbReference type="ARBA" id="ARBA00022559"/>
    </source>
</evidence>
<keyword evidence="7" id="KW-0408">Iron</keyword>
<dbReference type="PROSITE" id="PS50873">
    <property type="entry name" value="PEROXIDASE_4"/>
    <property type="match status" value="1"/>
</dbReference>
<evidence type="ECO:0000256" key="8">
    <source>
        <dbReference type="PIRSR" id="PIRSR600823-3"/>
    </source>
</evidence>
<gene>
    <name evidence="12" type="ORF">IFM89_002357</name>
</gene>
<dbReference type="OrthoDB" id="2113341at2759"/>
<dbReference type="GO" id="GO:0006979">
    <property type="term" value="P:response to oxidative stress"/>
    <property type="evidence" value="ECO:0007669"/>
    <property type="project" value="InterPro"/>
</dbReference>
<dbReference type="Pfam" id="PF00141">
    <property type="entry name" value="peroxidase"/>
    <property type="match status" value="1"/>
</dbReference>
<protein>
    <recommendedName>
        <fullName evidence="11">Plant heme peroxidase family profile domain-containing protein</fullName>
    </recommendedName>
</protein>
<dbReference type="Gene3D" id="1.10.420.10">
    <property type="entry name" value="Peroxidase, domain 2"/>
    <property type="match status" value="1"/>
</dbReference>
<evidence type="ECO:0000256" key="4">
    <source>
        <dbReference type="ARBA" id="ARBA00022617"/>
    </source>
</evidence>
<name>A0A835ILW8_9MAGN</name>
<organism evidence="12 13">
    <name type="scientific">Coptis chinensis</name>
    <dbReference type="NCBI Taxonomy" id="261450"/>
    <lineage>
        <taxon>Eukaryota</taxon>
        <taxon>Viridiplantae</taxon>
        <taxon>Streptophyta</taxon>
        <taxon>Embryophyta</taxon>
        <taxon>Tracheophyta</taxon>
        <taxon>Spermatophyta</taxon>
        <taxon>Magnoliopsida</taxon>
        <taxon>Ranunculales</taxon>
        <taxon>Ranunculaceae</taxon>
        <taxon>Coptidoideae</taxon>
        <taxon>Coptis</taxon>
    </lineage>
</organism>
<keyword evidence="13" id="KW-1185">Reference proteome</keyword>